<organism evidence="5 6">
    <name type="scientific">Roseovarius nubinhibens</name>
    <dbReference type="NCBI Taxonomy" id="314263"/>
    <lineage>
        <taxon>Bacteria</taxon>
        <taxon>Pseudomonadati</taxon>
        <taxon>Pseudomonadota</taxon>
        <taxon>Alphaproteobacteria</taxon>
        <taxon>Rhodobacterales</taxon>
        <taxon>Roseobacteraceae</taxon>
        <taxon>Roseovarius</taxon>
    </lineage>
</organism>
<dbReference type="InterPro" id="IPR006439">
    <property type="entry name" value="HAD-SF_hydro_IA"/>
</dbReference>
<dbReference type="PRINTS" id="PR00413">
    <property type="entry name" value="HADHALOGNASE"/>
</dbReference>
<evidence type="ECO:0000256" key="3">
    <source>
        <dbReference type="ARBA" id="ARBA00006171"/>
    </source>
</evidence>
<dbReference type="SFLD" id="SFLDG01129">
    <property type="entry name" value="C1.5:_HAD__Beta-PGM__Phosphata"/>
    <property type="match status" value="1"/>
</dbReference>
<evidence type="ECO:0000313" key="5">
    <source>
        <dbReference type="EMBL" id="HAR53657.1"/>
    </source>
</evidence>
<dbReference type="GO" id="GO:0006281">
    <property type="term" value="P:DNA repair"/>
    <property type="evidence" value="ECO:0007669"/>
    <property type="project" value="TreeGrafter"/>
</dbReference>
<evidence type="ECO:0000313" key="6">
    <source>
        <dbReference type="Proteomes" id="UP000264719"/>
    </source>
</evidence>
<dbReference type="SFLD" id="SFLDS00003">
    <property type="entry name" value="Haloacid_Dehalogenase"/>
    <property type="match status" value="1"/>
</dbReference>
<dbReference type="GO" id="GO:0008967">
    <property type="term" value="F:phosphoglycolate phosphatase activity"/>
    <property type="evidence" value="ECO:0007669"/>
    <property type="project" value="UniProtKB-EC"/>
</dbReference>
<dbReference type="NCBIfam" id="TIGR01549">
    <property type="entry name" value="HAD-SF-IA-v1"/>
    <property type="match status" value="1"/>
</dbReference>
<accession>A0A348WGJ5</accession>
<dbReference type="AlphaFoldDB" id="A0A348WGJ5"/>
<dbReference type="Pfam" id="PF00702">
    <property type="entry name" value="Hydrolase"/>
    <property type="match status" value="1"/>
</dbReference>
<evidence type="ECO:0000256" key="1">
    <source>
        <dbReference type="ARBA" id="ARBA00000830"/>
    </source>
</evidence>
<dbReference type="Gene3D" id="3.40.50.1000">
    <property type="entry name" value="HAD superfamily/HAD-like"/>
    <property type="match status" value="1"/>
</dbReference>
<dbReference type="NCBIfam" id="TIGR01509">
    <property type="entry name" value="HAD-SF-IA-v3"/>
    <property type="match status" value="1"/>
</dbReference>
<comment type="catalytic activity">
    <reaction evidence="1">
        <text>2-phosphoglycolate + H2O = glycolate + phosphate</text>
        <dbReference type="Rhea" id="RHEA:14369"/>
        <dbReference type="ChEBI" id="CHEBI:15377"/>
        <dbReference type="ChEBI" id="CHEBI:29805"/>
        <dbReference type="ChEBI" id="CHEBI:43474"/>
        <dbReference type="ChEBI" id="CHEBI:58033"/>
        <dbReference type="EC" id="3.1.3.18"/>
    </reaction>
</comment>
<dbReference type="Proteomes" id="UP000264719">
    <property type="component" value="Unassembled WGS sequence"/>
</dbReference>
<protein>
    <recommendedName>
        <fullName evidence="4">phosphoglycolate phosphatase</fullName>
        <ecNumber evidence="4">3.1.3.18</ecNumber>
    </recommendedName>
</protein>
<dbReference type="SUPFAM" id="SSF56784">
    <property type="entry name" value="HAD-like"/>
    <property type="match status" value="1"/>
</dbReference>
<evidence type="ECO:0000256" key="2">
    <source>
        <dbReference type="ARBA" id="ARBA00004818"/>
    </source>
</evidence>
<comment type="similarity">
    <text evidence="3">Belongs to the HAD-like hydrolase superfamily. CbbY/CbbZ/Gph/YieH family.</text>
</comment>
<dbReference type="InterPro" id="IPR023198">
    <property type="entry name" value="PGP-like_dom2"/>
</dbReference>
<gene>
    <name evidence="5" type="ORF">DCS45_17540</name>
</gene>
<dbReference type="EMBL" id="DMVW01000170">
    <property type="protein sequence ID" value="HAR53657.1"/>
    <property type="molecule type" value="Genomic_DNA"/>
</dbReference>
<dbReference type="InterPro" id="IPR036412">
    <property type="entry name" value="HAD-like_sf"/>
</dbReference>
<evidence type="ECO:0000256" key="4">
    <source>
        <dbReference type="ARBA" id="ARBA00013078"/>
    </source>
</evidence>
<comment type="caution">
    <text evidence="5">The sequence shown here is derived from an EMBL/GenBank/DDBJ whole genome shotgun (WGS) entry which is preliminary data.</text>
</comment>
<dbReference type="SFLD" id="SFLDG01135">
    <property type="entry name" value="C1.5.6:_HAD__Beta-PGM__Phospha"/>
    <property type="match status" value="1"/>
</dbReference>
<dbReference type="EC" id="3.1.3.18" evidence="4"/>
<dbReference type="InterPro" id="IPR050155">
    <property type="entry name" value="HAD-like_hydrolase_sf"/>
</dbReference>
<proteinExistence type="inferred from homology"/>
<dbReference type="PANTHER" id="PTHR43434">
    <property type="entry name" value="PHOSPHOGLYCOLATE PHOSPHATASE"/>
    <property type="match status" value="1"/>
</dbReference>
<reference evidence="5 6" key="1">
    <citation type="journal article" date="2018" name="Nat. Biotechnol.">
        <title>A standardized bacterial taxonomy based on genome phylogeny substantially revises the tree of life.</title>
        <authorList>
            <person name="Parks D.H."/>
            <person name="Chuvochina M."/>
            <person name="Waite D.W."/>
            <person name="Rinke C."/>
            <person name="Skarshewski A."/>
            <person name="Chaumeil P.A."/>
            <person name="Hugenholtz P."/>
        </authorList>
    </citation>
    <scope>NUCLEOTIDE SEQUENCE [LARGE SCALE GENOMIC DNA]</scope>
    <source>
        <strain evidence="5">UBA9169</strain>
    </source>
</reference>
<dbReference type="Gene3D" id="1.10.150.240">
    <property type="entry name" value="Putative phosphatase, domain 2"/>
    <property type="match status" value="1"/>
</dbReference>
<dbReference type="RefSeq" id="WP_009814850.1">
    <property type="nucleotide sequence ID" value="NZ_CAXAXR010000003.1"/>
</dbReference>
<dbReference type="InterPro" id="IPR023214">
    <property type="entry name" value="HAD_sf"/>
</dbReference>
<comment type="pathway">
    <text evidence="2">Organic acid metabolism; glycolate biosynthesis; glycolate from 2-phosphoglycolate: step 1/1.</text>
</comment>
<dbReference type="PANTHER" id="PTHR43434:SF1">
    <property type="entry name" value="PHOSPHOGLYCOLATE PHOSPHATASE"/>
    <property type="match status" value="1"/>
</dbReference>
<dbReference type="GO" id="GO:0005829">
    <property type="term" value="C:cytosol"/>
    <property type="evidence" value="ECO:0007669"/>
    <property type="project" value="TreeGrafter"/>
</dbReference>
<sequence>MVQTVIFDLDGTLADTSGDLIAAANACFRSMGEVDQLHPERDARAALRGGRAMLTLGFERLGRGGDTALVDSYYKPLLDHYETAIDTHTRFYPGALETAALLRAEGWKLAVCTNKPEYLAHLLLTRMGVLDAFDALVGADTLPVRKPDPEPLREAARRAGGDPARAVMVGDTLTDHATARAAGVPSILVNFGPGGEDVAALEPDAILGSYEELPAILRRVVG</sequence>
<name>A0A348WGJ5_9RHOB</name>